<dbReference type="EMBL" id="BQXS01010756">
    <property type="protein sequence ID" value="GKT34241.1"/>
    <property type="molecule type" value="Genomic_DNA"/>
</dbReference>
<dbReference type="SUPFAM" id="SSF48403">
    <property type="entry name" value="Ankyrin repeat"/>
    <property type="match status" value="1"/>
</dbReference>
<gene>
    <name evidence="4" type="ORF">ADUPG1_007634</name>
</gene>
<organism evidence="4 5">
    <name type="scientific">Aduncisulcus paluster</name>
    <dbReference type="NCBI Taxonomy" id="2918883"/>
    <lineage>
        <taxon>Eukaryota</taxon>
        <taxon>Metamonada</taxon>
        <taxon>Carpediemonas-like organisms</taxon>
        <taxon>Aduncisulcus</taxon>
    </lineage>
</organism>
<keyword evidence="1" id="KW-0677">Repeat</keyword>
<dbReference type="Proteomes" id="UP001057375">
    <property type="component" value="Unassembled WGS sequence"/>
</dbReference>
<dbReference type="SMART" id="SM00248">
    <property type="entry name" value="ANK"/>
    <property type="match status" value="3"/>
</dbReference>
<dbReference type="InterPro" id="IPR036770">
    <property type="entry name" value="Ankyrin_rpt-contain_sf"/>
</dbReference>
<evidence type="ECO:0000256" key="1">
    <source>
        <dbReference type="ARBA" id="ARBA00022737"/>
    </source>
</evidence>
<dbReference type="InterPro" id="IPR002110">
    <property type="entry name" value="Ankyrin_rpt"/>
</dbReference>
<accession>A0ABQ5KP34</accession>
<feature type="non-terminal residue" evidence="4">
    <location>
        <position position="1"/>
    </location>
</feature>
<evidence type="ECO:0000256" key="3">
    <source>
        <dbReference type="PROSITE-ProRule" id="PRU00023"/>
    </source>
</evidence>
<dbReference type="PROSITE" id="PS50088">
    <property type="entry name" value="ANK_REPEAT"/>
    <property type="match status" value="2"/>
</dbReference>
<protein>
    <submittedName>
        <fullName evidence="4">Ankyrin repeat domain-containing protein</fullName>
    </submittedName>
</protein>
<evidence type="ECO:0000256" key="2">
    <source>
        <dbReference type="ARBA" id="ARBA00023043"/>
    </source>
</evidence>
<name>A0ABQ5KP34_9EUKA</name>
<dbReference type="Pfam" id="PF00023">
    <property type="entry name" value="Ank"/>
    <property type="match status" value="1"/>
</dbReference>
<dbReference type="PANTHER" id="PTHR24171">
    <property type="entry name" value="ANKYRIN REPEAT DOMAIN-CONTAINING PROTEIN 39-RELATED"/>
    <property type="match status" value="1"/>
</dbReference>
<evidence type="ECO:0000313" key="4">
    <source>
        <dbReference type="EMBL" id="GKT34241.1"/>
    </source>
</evidence>
<dbReference type="Pfam" id="PF12796">
    <property type="entry name" value="Ank_2"/>
    <property type="match status" value="1"/>
</dbReference>
<reference evidence="4" key="1">
    <citation type="submission" date="2022-03" db="EMBL/GenBank/DDBJ databases">
        <title>Draft genome sequence of Aduncisulcus paluster, a free-living microaerophilic Fornicata.</title>
        <authorList>
            <person name="Yuyama I."/>
            <person name="Kume K."/>
            <person name="Tamura T."/>
            <person name="Inagaki Y."/>
            <person name="Hashimoto T."/>
        </authorList>
    </citation>
    <scope>NUCLEOTIDE SEQUENCE</scope>
    <source>
        <strain evidence="4">NY0171</strain>
    </source>
</reference>
<sequence length="188" mass="21249">LNATSLSEGKTALMYAVRSGNLERAELLIQSGADVDVEDANGRTVLFDAVKKSKDAFYTLLADRVTSVDTQDSYGVTPLMIAAYEMNLSRLEDLLERGASIRLKNKAGENASDIARKHLHRHIRRVVASENKDEGSPHNTTTTEDVLKAQKYNHELREMVRRMECLADGRSYEYKKFKRPFLRTQKAN</sequence>
<dbReference type="Gene3D" id="1.25.40.20">
    <property type="entry name" value="Ankyrin repeat-containing domain"/>
    <property type="match status" value="1"/>
</dbReference>
<comment type="caution">
    <text evidence="4">The sequence shown here is derived from an EMBL/GenBank/DDBJ whole genome shotgun (WGS) entry which is preliminary data.</text>
</comment>
<feature type="repeat" description="ANK" evidence="3">
    <location>
        <begin position="74"/>
        <end position="106"/>
    </location>
</feature>
<keyword evidence="5" id="KW-1185">Reference proteome</keyword>
<dbReference type="PANTHER" id="PTHR24171:SF8">
    <property type="entry name" value="BRCA1-ASSOCIATED RING DOMAIN PROTEIN 1"/>
    <property type="match status" value="1"/>
</dbReference>
<proteinExistence type="predicted"/>
<feature type="repeat" description="ANK" evidence="3">
    <location>
        <begin position="8"/>
        <end position="40"/>
    </location>
</feature>
<evidence type="ECO:0000313" key="5">
    <source>
        <dbReference type="Proteomes" id="UP001057375"/>
    </source>
</evidence>
<keyword evidence="2 3" id="KW-0040">ANK repeat</keyword>
<dbReference type="PROSITE" id="PS50297">
    <property type="entry name" value="ANK_REP_REGION"/>
    <property type="match status" value="2"/>
</dbReference>